<gene>
    <name evidence="5" type="ORF">ACFFTU_28990</name>
</gene>
<dbReference type="PANTHER" id="PTHR36852">
    <property type="entry name" value="PROTEIN GVPL 2"/>
    <property type="match status" value="1"/>
</dbReference>
<proteinExistence type="inferred from homology"/>
<evidence type="ECO:0000256" key="4">
    <source>
        <dbReference type="SAM" id="MobiDB-lite"/>
    </source>
</evidence>
<organism evidence="5 6">
    <name type="scientific">Streptomyces cremeus</name>
    <dbReference type="NCBI Taxonomy" id="66881"/>
    <lineage>
        <taxon>Bacteria</taxon>
        <taxon>Bacillati</taxon>
        <taxon>Actinomycetota</taxon>
        <taxon>Actinomycetes</taxon>
        <taxon>Kitasatosporales</taxon>
        <taxon>Streptomycetaceae</taxon>
        <taxon>Streptomyces</taxon>
    </lineage>
</organism>
<feature type="compositionally biased region" description="Gly residues" evidence="4">
    <location>
        <begin position="314"/>
        <end position="326"/>
    </location>
</feature>
<evidence type="ECO:0000313" key="6">
    <source>
        <dbReference type="Proteomes" id="UP001589718"/>
    </source>
</evidence>
<dbReference type="EMBL" id="JBHMCR010000019">
    <property type="protein sequence ID" value="MFB9523987.1"/>
    <property type="molecule type" value="Genomic_DNA"/>
</dbReference>
<accession>A0ABV5PL78</accession>
<dbReference type="PANTHER" id="PTHR36852:SF1">
    <property type="entry name" value="PROTEIN GVPL 2"/>
    <property type="match status" value="1"/>
</dbReference>
<keyword evidence="1" id="KW-0304">Gas vesicle</keyword>
<evidence type="ECO:0000256" key="3">
    <source>
        <dbReference type="ARBA" id="ARBA00035643"/>
    </source>
</evidence>
<dbReference type="InterPro" id="IPR009430">
    <property type="entry name" value="GvpL/GvpF"/>
</dbReference>
<reference evidence="5 6" key="1">
    <citation type="submission" date="2024-09" db="EMBL/GenBank/DDBJ databases">
        <authorList>
            <person name="Sun Q."/>
            <person name="Mori K."/>
        </authorList>
    </citation>
    <scope>NUCLEOTIDE SEQUENCE [LARGE SCALE GENOMIC DNA]</scope>
    <source>
        <strain evidence="5 6">JCM 4362</strain>
    </source>
</reference>
<feature type="compositionally biased region" description="Acidic residues" evidence="4">
    <location>
        <begin position="303"/>
        <end position="312"/>
    </location>
</feature>
<evidence type="ECO:0000256" key="1">
    <source>
        <dbReference type="ARBA" id="ARBA00022987"/>
    </source>
</evidence>
<comment type="similarity">
    <text evidence="3">Belongs to the gas vesicle GvpF/GvpL family.</text>
</comment>
<evidence type="ECO:0000256" key="2">
    <source>
        <dbReference type="ARBA" id="ARBA00035108"/>
    </source>
</evidence>
<dbReference type="Pfam" id="PF06386">
    <property type="entry name" value="GvpL_GvpF"/>
    <property type="match status" value="1"/>
</dbReference>
<sequence>MTDMTGNTSGIGSGERAGSAGRAGSPTGPAGPLGPDETFQDPSGPAELRYVYAVTRPFEGVLPEEGGRGLDGEPPRLLHHDGLVAVVSPVPAADFDEVPLKAHLEDLDWLAATARTHQAVVTALTAVTTPLPLRLATLCRDDDGVRRLLEDGRARFVRALERLDGRVEWGVKVYANAARKAPEEAAPKAPPSPDEPGAGRSYLQQRLAQKRSRETESRNADALCRKLHAELSETAEAALLHRLQDGRISGRTGQNVLNAAYLVPRADSEAFVEQVQALSPPDGGSVTVELTGPWAPYSFAGIGDEESADDPGGDAPGTGAPEGGTA</sequence>
<dbReference type="Proteomes" id="UP001589718">
    <property type="component" value="Unassembled WGS sequence"/>
</dbReference>
<comment type="caution">
    <text evidence="5">The sequence shown here is derived from an EMBL/GenBank/DDBJ whole genome shotgun (WGS) entry which is preliminary data.</text>
</comment>
<feature type="region of interest" description="Disordered" evidence="4">
    <location>
        <begin position="180"/>
        <end position="219"/>
    </location>
</feature>
<protein>
    <submittedName>
        <fullName evidence="5">GvpL/GvpF family gas vesicle protein</fullName>
    </submittedName>
</protein>
<feature type="region of interest" description="Disordered" evidence="4">
    <location>
        <begin position="1"/>
        <end position="46"/>
    </location>
</feature>
<feature type="compositionally biased region" description="Low complexity" evidence="4">
    <location>
        <begin position="16"/>
        <end position="30"/>
    </location>
</feature>
<evidence type="ECO:0000313" key="5">
    <source>
        <dbReference type="EMBL" id="MFB9523987.1"/>
    </source>
</evidence>
<dbReference type="RefSeq" id="WP_345218422.1">
    <property type="nucleotide sequence ID" value="NZ_BAAAXE010000001.1"/>
</dbReference>
<comment type="subcellular location">
    <subcellularLocation>
        <location evidence="2">Gas vesicle</location>
    </subcellularLocation>
</comment>
<keyword evidence="6" id="KW-1185">Reference proteome</keyword>
<feature type="region of interest" description="Disordered" evidence="4">
    <location>
        <begin position="297"/>
        <end position="326"/>
    </location>
</feature>
<name>A0ABV5PL78_STRCM</name>